<dbReference type="AlphaFoldDB" id="A0A544QUN9"/>
<dbReference type="PRINTS" id="PR00723">
    <property type="entry name" value="SUBTILISIN"/>
</dbReference>
<feature type="domain" description="Peptidase S8/S53" evidence="7">
    <location>
        <begin position="2"/>
        <end position="223"/>
    </location>
</feature>
<dbReference type="InterPro" id="IPR000209">
    <property type="entry name" value="Peptidase_S8/S53_dom"/>
</dbReference>
<evidence type="ECO:0000256" key="4">
    <source>
        <dbReference type="ARBA" id="ARBA00022825"/>
    </source>
</evidence>
<dbReference type="GO" id="GO:0006508">
    <property type="term" value="P:proteolysis"/>
    <property type="evidence" value="ECO:0007669"/>
    <property type="project" value="UniProtKB-KW"/>
</dbReference>
<evidence type="ECO:0000313" key="8">
    <source>
        <dbReference type="EMBL" id="TQQ84402.1"/>
    </source>
</evidence>
<dbReference type="InterPro" id="IPR015500">
    <property type="entry name" value="Peptidase_S8_subtilisin-rel"/>
</dbReference>
<dbReference type="RefSeq" id="WP_142536221.1">
    <property type="nucleotide sequence ID" value="NZ_SGJB01000011.1"/>
</dbReference>
<evidence type="ECO:0000313" key="9">
    <source>
        <dbReference type="Proteomes" id="UP000317863"/>
    </source>
</evidence>
<keyword evidence="9" id="KW-1185">Reference proteome</keyword>
<keyword evidence="3" id="KW-0378">Hydrolase</keyword>
<keyword evidence="2" id="KW-0645">Protease</keyword>
<gene>
    <name evidence="8" type="ORF">EXD82_07125</name>
</gene>
<sequence>MKNINIAVVDSGIDTSDPEIQGKFVYDKDIQIKEIDNIEDMLGHGTLCAKTILERCPDATIYPVKIFSDEGSIGVSSLINGLEILKGKDIDIVNISAAMISENRLSDLKKVCEDLKKERKILIASKYRKSGSMKSYPASFDSVIGVKGYKRICSDNDYTYDFTRENQMYANGRDRLYMFKGNVTAFGKHSRATALASGIIADLMCRMNISKQSEIEKMLRENSNIGTTYKEKRYMYKKEYIYDYVTAKIIDILNTNFANGKVSMSFIEKNSLINNITGLYGDNVYDFIQMINDEFCIDINWKSIYMYEVENIYILSHIIHKKIKL</sequence>
<accession>A0A544QUN9</accession>
<dbReference type="SUPFAM" id="SSF52743">
    <property type="entry name" value="Subtilisin-like"/>
    <property type="match status" value="1"/>
</dbReference>
<evidence type="ECO:0000256" key="1">
    <source>
        <dbReference type="ARBA" id="ARBA00011073"/>
    </source>
</evidence>
<proteinExistence type="inferred from homology"/>
<evidence type="ECO:0000256" key="3">
    <source>
        <dbReference type="ARBA" id="ARBA00022801"/>
    </source>
</evidence>
<keyword evidence="6" id="KW-0175">Coiled coil</keyword>
<dbReference type="InterPro" id="IPR036852">
    <property type="entry name" value="Peptidase_S8/S53_dom_sf"/>
</dbReference>
<organism evidence="8 9">
    <name type="scientific">Peptacetobacter hominis</name>
    <dbReference type="NCBI Taxonomy" id="2743610"/>
    <lineage>
        <taxon>Bacteria</taxon>
        <taxon>Bacillati</taxon>
        <taxon>Bacillota</taxon>
        <taxon>Clostridia</taxon>
        <taxon>Peptostreptococcales</taxon>
        <taxon>Peptostreptococcaceae</taxon>
        <taxon>Peptacetobacter</taxon>
    </lineage>
</organism>
<dbReference type="CDD" id="cd00306">
    <property type="entry name" value="Peptidases_S8_S53"/>
    <property type="match status" value="1"/>
</dbReference>
<dbReference type="GO" id="GO:0004252">
    <property type="term" value="F:serine-type endopeptidase activity"/>
    <property type="evidence" value="ECO:0007669"/>
    <property type="project" value="InterPro"/>
</dbReference>
<evidence type="ECO:0000259" key="7">
    <source>
        <dbReference type="Pfam" id="PF00082"/>
    </source>
</evidence>
<dbReference type="Gene3D" id="3.40.50.200">
    <property type="entry name" value="Peptidase S8/S53 domain"/>
    <property type="match status" value="1"/>
</dbReference>
<comment type="caution">
    <text evidence="8">The sequence shown here is derived from an EMBL/GenBank/DDBJ whole genome shotgun (WGS) entry which is preliminary data.</text>
</comment>
<protein>
    <recommendedName>
        <fullName evidence="7">Peptidase S8/S53 domain-containing protein</fullName>
    </recommendedName>
</protein>
<evidence type="ECO:0000256" key="6">
    <source>
        <dbReference type="SAM" id="Coils"/>
    </source>
</evidence>
<comment type="similarity">
    <text evidence="1 5">Belongs to the peptidase S8 family.</text>
</comment>
<dbReference type="PROSITE" id="PS00136">
    <property type="entry name" value="SUBTILASE_ASP"/>
    <property type="match status" value="1"/>
</dbReference>
<dbReference type="Pfam" id="PF00082">
    <property type="entry name" value="Peptidase_S8"/>
    <property type="match status" value="1"/>
</dbReference>
<evidence type="ECO:0000256" key="2">
    <source>
        <dbReference type="ARBA" id="ARBA00022670"/>
    </source>
</evidence>
<name>A0A544QUN9_9FIRM</name>
<comment type="caution">
    <text evidence="5">Lacks conserved residue(s) required for the propagation of feature annotation.</text>
</comment>
<dbReference type="InterPro" id="IPR023827">
    <property type="entry name" value="Peptidase_S8_Asp-AS"/>
</dbReference>
<reference evidence="8 9" key="1">
    <citation type="submission" date="2019-02" db="EMBL/GenBank/DDBJ databases">
        <title>Peptostreptococcaceae bacterium ZHW00191 nov., a new bacterium isolated from the human gut.</title>
        <authorList>
            <person name="Zhou H.-W."/>
            <person name="Chen X.-J."/>
        </authorList>
    </citation>
    <scope>NUCLEOTIDE SEQUENCE [LARGE SCALE GENOMIC DNA]</scope>
    <source>
        <strain evidence="8 9">ZHW00191</strain>
    </source>
</reference>
<dbReference type="EMBL" id="SGJB01000011">
    <property type="protein sequence ID" value="TQQ84402.1"/>
    <property type="molecule type" value="Genomic_DNA"/>
</dbReference>
<evidence type="ECO:0000256" key="5">
    <source>
        <dbReference type="PROSITE-ProRule" id="PRU01240"/>
    </source>
</evidence>
<feature type="coiled-coil region" evidence="6">
    <location>
        <begin position="98"/>
        <end position="125"/>
    </location>
</feature>
<dbReference type="PROSITE" id="PS51892">
    <property type="entry name" value="SUBTILASE"/>
    <property type="match status" value="1"/>
</dbReference>
<dbReference type="OrthoDB" id="2615814at2"/>
<dbReference type="Proteomes" id="UP000317863">
    <property type="component" value="Unassembled WGS sequence"/>
</dbReference>
<keyword evidence="4" id="KW-0720">Serine protease</keyword>